<evidence type="ECO:0000313" key="2">
    <source>
        <dbReference type="Proteomes" id="UP000242367"/>
    </source>
</evidence>
<reference evidence="1 2" key="1">
    <citation type="journal article" date="2017" name="Chemistry">
        <title>Isolation, Biosynthesis and Chemical Modifications of Rubterolones A-F: Rare Tropolone Alkaloids from Actinomadura sp. 5-2.</title>
        <authorList>
            <person name="Guo H."/>
            <person name="Benndorf R."/>
            <person name="Leichnitz D."/>
            <person name="Klassen J.L."/>
            <person name="Vollmers J."/>
            <person name="Gorls H."/>
            <person name="Steinacker M."/>
            <person name="Weigel C."/>
            <person name="Dahse H.M."/>
            <person name="Kaster A.K."/>
            <person name="de Beer Z.W."/>
            <person name="Poulsen M."/>
            <person name="Beemelmanns C."/>
        </authorList>
    </citation>
    <scope>NUCLEOTIDE SEQUENCE [LARGE SCALE GENOMIC DNA]</scope>
    <source>
        <strain evidence="1 2">5-2</strain>
    </source>
</reference>
<dbReference type="EMBL" id="MTBP01000003">
    <property type="protein sequence ID" value="POM23441.1"/>
    <property type="molecule type" value="Genomic_DNA"/>
</dbReference>
<comment type="caution">
    <text evidence="1">The sequence shown here is derived from an EMBL/GenBank/DDBJ whole genome shotgun (WGS) entry which is preliminary data.</text>
</comment>
<keyword evidence="2" id="KW-1185">Reference proteome</keyword>
<accession>A0A2P4UEJ0</accession>
<sequence>MIPAQVSGRSVMIMKAARWSGPHGVRVAAVRLTGAHRIWASHAGVPPDVRDAFLVTARGALVGRGYHATVADLATAVDLADLVPEPDEGDAGG</sequence>
<gene>
    <name evidence="1" type="ORF">BTM25_45940</name>
</gene>
<dbReference type="AlphaFoldDB" id="A0A2P4UEJ0"/>
<organism evidence="1 2">
    <name type="scientific">Actinomadura rubteroloni</name>
    <dbReference type="NCBI Taxonomy" id="1926885"/>
    <lineage>
        <taxon>Bacteria</taxon>
        <taxon>Bacillati</taxon>
        <taxon>Actinomycetota</taxon>
        <taxon>Actinomycetes</taxon>
        <taxon>Streptosporangiales</taxon>
        <taxon>Thermomonosporaceae</taxon>
        <taxon>Actinomadura</taxon>
    </lineage>
</organism>
<evidence type="ECO:0000313" key="1">
    <source>
        <dbReference type="EMBL" id="POM23441.1"/>
    </source>
</evidence>
<name>A0A2P4UEJ0_9ACTN</name>
<proteinExistence type="predicted"/>
<protein>
    <submittedName>
        <fullName evidence="1">Uncharacterized protein</fullName>
    </submittedName>
</protein>
<dbReference type="Proteomes" id="UP000242367">
    <property type="component" value="Unassembled WGS sequence"/>
</dbReference>